<sequence>MSEAFKISSTSIPKAIYEIVQHNIRLWRLYERATLIAGHMAPLVTIAIVTYCLATFTIPYPLTPQKLPLTSSESLALILGIVIAFISHELSHIAILAVHGIKATGFGVVIGSLIGGYVEATFPEEKLKEVKKPFYAAGIGINLIMGALFLTLSLAFKSSELALISAMNIWFVVINSFLGGPFDANMLYEDYFAESPLLAKILRFIPAAIWILILVVQLVKTL</sequence>
<dbReference type="EMBL" id="QMQX01000190">
    <property type="protein sequence ID" value="RLE49898.1"/>
    <property type="molecule type" value="Genomic_DNA"/>
</dbReference>
<dbReference type="AlphaFoldDB" id="A0A497ETG7"/>
<keyword evidence="1" id="KW-0812">Transmembrane</keyword>
<organism evidence="2 3">
    <name type="scientific">Thermoproteota archaeon</name>
    <dbReference type="NCBI Taxonomy" id="2056631"/>
    <lineage>
        <taxon>Archaea</taxon>
        <taxon>Thermoproteota</taxon>
    </lineage>
</organism>
<protein>
    <recommendedName>
        <fullName evidence="4">Peptidase M50 domain-containing protein</fullName>
    </recommendedName>
</protein>
<feature type="transmembrane region" description="Helical" evidence="1">
    <location>
        <begin position="201"/>
        <end position="219"/>
    </location>
</feature>
<evidence type="ECO:0000256" key="1">
    <source>
        <dbReference type="SAM" id="Phobius"/>
    </source>
</evidence>
<evidence type="ECO:0000313" key="3">
    <source>
        <dbReference type="Proteomes" id="UP000272051"/>
    </source>
</evidence>
<reference evidence="2 3" key="1">
    <citation type="submission" date="2018-06" db="EMBL/GenBank/DDBJ databases">
        <title>Extensive metabolic versatility and redundancy in microbially diverse, dynamic hydrothermal sediments.</title>
        <authorList>
            <person name="Dombrowski N."/>
            <person name="Teske A."/>
            <person name="Baker B.J."/>
        </authorList>
    </citation>
    <scope>NUCLEOTIDE SEQUENCE [LARGE SCALE GENOMIC DNA]</scope>
    <source>
        <strain evidence="2">B34_G17</strain>
    </source>
</reference>
<evidence type="ECO:0008006" key="4">
    <source>
        <dbReference type="Google" id="ProtNLM"/>
    </source>
</evidence>
<keyword evidence="1" id="KW-0472">Membrane</keyword>
<name>A0A497ETG7_9CREN</name>
<comment type="caution">
    <text evidence="2">The sequence shown here is derived from an EMBL/GenBank/DDBJ whole genome shotgun (WGS) entry which is preliminary data.</text>
</comment>
<feature type="transmembrane region" description="Helical" evidence="1">
    <location>
        <begin position="35"/>
        <end position="61"/>
    </location>
</feature>
<gene>
    <name evidence="2" type="ORF">DRJ33_07840</name>
</gene>
<proteinExistence type="predicted"/>
<dbReference type="Proteomes" id="UP000272051">
    <property type="component" value="Unassembled WGS sequence"/>
</dbReference>
<keyword evidence="1" id="KW-1133">Transmembrane helix</keyword>
<feature type="transmembrane region" description="Helical" evidence="1">
    <location>
        <begin position="134"/>
        <end position="154"/>
    </location>
</feature>
<feature type="transmembrane region" description="Helical" evidence="1">
    <location>
        <begin position="67"/>
        <end position="86"/>
    </location>
</feature>
<evidence type="ECO:0000313" key="2">
    <source>
        <dbReference type="EMBL" id="RLE49898.1"/>
    </source>
</evidence>
<feature type="transmembrane region" description="Helical" evidence="1">
    <location>
        <begin position="93"/>
        <end position="114"/>
    </location>
</feature>
<feature type="transmembrane region" description="Helical" evidence="1">
    <location>
        <begin position="161"/>
        <end position="181"/>
    </location>
</feature>
<accession>A0A497ETG7</accession>